<organism evidence="1 2">
    <name type="scientific">Halovibrio salipaludis</name>
    <dbReference type="NCBI Taxonomy" id="2032626"/>
    <lineage>
        <taxon>Bacteria</taxon>
        <taxon>Pseudomonadati</taxon>
        <taxon>Pseudomonadota</taxon>
        <taxon>Gammaproteobacteria</taxon>
        <taxon>Oceanospirillales</taxon>
        <taxon>Halomonadaceae</taxon>
        <taxon>Halovibrio</taxon>
    </lineage>
</organism>
<dbReference type="Pfam" id="PF13469">
    <property type="entry name" value="Sulfotransfer_3"/>
    <property type="match status" value="1"/>
</dbReference>
<evidence type="ECO:0000313" key="1">
    <source>
        <dbReference type="EMBL" id="PAU77901.1"/>
    </source>
</evidence>
<accession>A0A2A2EWW1</accession>
<keyword evidence="1" id="KW-0808">Transferase</keyword>
<dbReference type="AlphaFoldDB" id="A0A2A2EWW1"/>
<gene>
    <name evidence="1" type="ORF">CK501_14520</name>
</gene>
<dbReference type="GO" id="GO:0016740">
    <property type="term" value="F:transferase activity"/>
    <property type="evidence" value="ECO:0007669"/>
    <property type="project" value="UniProtKB-KW"/>
</dbReference>
<dbReference type="OrthoDB" id="9800698at2"/>
<proteinExistence type="predicted"/>
<dbReference type="EMBL" id="NSKD01000008">
    <property type="protein sequence ID" value="PAU77901.1"/>
    <property type="molecule type" value="Genomic_DNA"/>
</dbReference>
<evidence type="ECO:0000313" key="2">
    <source>
        <dbReference type="Proteomes" id="UP000218896"/>
    </source>
</evidence>
<dbReference type="Proteomes" id="UP000218896">
    <property type="component" value="Unassembled WGS sequence"/>
</dbReference>
<comment type="caution">
    <text evidence="1">The sequence shown here is derived from an EMBL/GenBank/DDBJ whole genome shotgun (WGS) entry which is preliminary data.</text>
</comment>
<dbReference type="SUPFAM" id="SSF52540">
    <property type="entry name" value="P-loop containing nucleoside triphosphate hydrolases"/>
    <property type="match status" value="1"/>
</dbReference>
<protein>
    <submittedName>
        <fullName evidence="1">Sulfotransferase family protein</fullName>
    </submittedName>
</protein>
<reference evidence="1 2" key="1">
    <citation type="submission" date="2017-08" db="EMBL/GenBank/DDBJ databases">
        <title>Halovibrio sewagensis sp. nov., isolated from wastewater of high salinity.</title>
        <authorList>
            <person name="Dong X."/>
            <person name="Zhang G."/>
        </authorList>
    </citation>
    <scope>NUCLEOTIDE SEQUENCE [LARGE SCALE GENOMIC DNA]</scope>
    <source>
        <strain evidence="1 2">YL5-2</strain>
    </source>
</reference>
<dbReference type="InterPro" id="IPR027417">
    <property type="entry name" value="P-loop_NTPase"/>
</dbReference>
<name>A0A2A2EWW1_9GAMM</name>
<keyword evidence="2" id="KW-1185">Reference proteome</keyword>
<dbReference type="RefSeq" id="WP_095618466.1">
    <property type="nucleotide sequence ID" value="NZ_NSKD01000008.1"/>
</dbReference>
<sequence length="338" mass="39053">MPADDRIRNRHAEFARNDNLESLLGTLNEDLALAEAQAMQRYLDQQPPFPPIFVMGAPRSGTTLFMQWLASTGVFAYPTNMLSRFWAAPITGARIQKALTDPAYDFRDELRDFKGGTDFESHHGKTAGALSPNEFWYFWRRFMPGNEYRPRHELERTVDNETLRTEIAGITDLFGKPFATKGMIFNENIPYMADILPNAIFVWVRRQPEYNIQSLLQARERQYGDMNQWYSFKIREFDKLKDLPPTESVSGQVASIHHAIEEGFSSLTDNRKLIVDYETFCSSPSKIYEELATKLCTHEVVIPQEPTATQFNPRNEWRLGSPTYSMVHQAYKTFSHRA</sequence>
<dbReference type="Gene3D" id="3.40.50.300">
    <property type="entry name" value="P-loop containing nucleotide triphosphate hydrolases"/>
    <property type="match status" value="1"/>
</dbReference>